<evidence type="ECO:0000313" key="1">
    <source>
        <dbReference type="EMBL" id="KAL3286077.1"/>
    </source>
</evidence>
<sequence length="131" mass="14983">MSVQQPTCGQLRDVVLWVSLFIGYMMISQDDQRLLHVGELPAHDFHNIAENLENIHLKYGLNEKKIFSTVTDNASNLVEAFKEFYSITEAENEQNVDQNLQIQSATDFQDISSMNDNLSLKVMNSNMKLQT</sequence>
<comment type="caution">
    <text evidence="1">The sequence shown here is derived from an EMBL/GenBank/DDBJ whole genome shotgun (WGS) entry which is preliminary data.</text>
</comment>
<dbReference type="Proteomes" id="UP001516400">
    <property type="component" value="Unassembled WGS sequence"/>
</dbReference>
<reference evidence="1 2" key="1">
    <citation type="journal article" date="2021" name="BMC Biol.">
        <title>Horizontally acquired antibacterial genes associated with adaptive radiation of ladybird beetles.</title>
        <authorList>
            <person name="Li H.S."/>
            <person name="Tang X.F."/>
            <person name="Huang Y.H."/>
            <person name="Xu Z.Y."/>
            <person name="Chen M.L."/>
            <person name="Du X.Y."/>
            <person name="Qiu B.Y."/>
            <person name="Chen P.T."/>
            <person name="Zhang W."/>
            <person name="Slipinski A."/>
            <person name="Escalona H.E."/>
            <person name="Waterhouse R.M."/>
            <person name="Zwick A."/>
            <person name="Pang H."/>
        </authorList>
    </citation>
    <scope>NUCLEOTIDE SEQUENCE [LARGE SCALE GENOMIC DNA]</scope>
    <source>
        <strain evidence="1">SYSU2018</strain>
    </source>
</reference>
<dbReference type="EMBL" id="JABFTP020000185">
    <property type="protein sequence ID" value="KAL3286077.1"/>
    <property type="molecule type" value="Genomic_DNA"/>
</dbReference>
<accession>A0ABD2P5U5</accession>
<proteinExistence type="predicted"/>
<gene>
    <name evidence="1" type="ORF">HHI36_000590</name>
</gene>
<name>A0ABD2P5U5_9CUCU</name>
<keyword evidence="2" id="KW-1185">Reference proteome</keyword>
<evidence type="ECO:0000313" key="2">
    <source>
        <dbReference type="Proteomes" id="UP001516400"/>
    </source>
</evidence>
<protein>
    <submittedName>
        <fullName evidence="1">Uncharacterized protein</fullName>
    </submittedName>
</protein>
<organism evidence="1 2">
    <name type="scientific">Cryptolaemus montrouzieri</name>
    <dbReference type="NCBI Taxonomy" id="559131"/>
    <lineage>
        <taxon>Eukaryota</taxon>
        <taxon>Metazoa</taxon>
        <taxon>Ecdysozoa</taxon>
        <taxon>Arthropoda</taxon>
        <taxon>Hexapoda</taxon>
        <taxon>Insecta</taxon>
        <taxon>Pterygota</taxon>
        <taxon>Neoptera</taxon>
        <taxon>Endopterygota</taxon>
        <taxon>Coleoptera</taxon>
        <taxon>Polyphaga</taxon>
        <taxon>Cucujiformia</taxon>
        <taxon>Coccinelloidea</taxon>
        <taxon>Coccinellidae</taxon>
        <taxon>Scymninae</taxon>
        <taxon>Scymnini</taxon>
        <taxon>Cryptolaemus</taxon>
    </lineage>
</organism>
<dbReference type="AlphaFoldDB" id="A0ABD2P5U5"/>